<sequence length="120" mass="13660">MLNAWFESPLFAPLVSITLCDQCRIPQLLKTLPHLLPERHRRNFFQFGGTKQSCQQQIPLPIGRMPSMAVSASTFDLTCHKPSWCVLPKVFRVAGHVLEQMEAVHGPRFPLGRHYLYGSC</sequence>
<dbReference type="HOGENOM" id="CLU_2049964_0_0_1"/>
<dbReference type="AlphaFoldDB" id="A0A0C2Y859"/>
<dbReference type="EMBL" id="KN831771">
    <property type="protein sequence ID" value="KIM46033.1"/>
    <property type="molecule type" value="Genomic_DNA"/>
</dbReference>
<keyword evidence="2" id="KW-1185">Reference proteome</keyword>
<organism evidence="1 2">
    <name type="scientific">Hebeloma cylindrosporum</name>
    <dbReference type="NCBI Taxonomy" id="76867"/>
    <lineage>
        <taxon>Eukaryota</taxon>
        <taxon>Fungi</taxon>
        <taxon>Dikarya</taxon>
        <taxon>Basidiomycota</taxon>
        <taxon>Agaricomycotina</taxon>
        <taxon>Agaricomycetes</taxon>
        <taxon>Agaricomycetidae</taxon>
        <taxon>Agaricales</taxon>
        <taxon>Agaricineae</taxon>
        <taxon>Hymenogastraceae</taxon>
        <taxon>Hebeloma</taxon>
    </lineage>
</organism>
<dbReference type="Proteomes" id="UP000053424">
    <property type="component" value="Unassembled WGS sequence"/>
</dbReference>
<gene>
    <name evidence="1" type="ORF">M413DRAFT_301062</name>
</gene>
<name>A0A0C2Y859_HEBCY</name>
<reference evidence="1 2" key="1">
    <citation type="submission" date="2014-04" db="EMBL/GenBank/DDBJ databases">
        <authorList>
            <consortium name="DOE Joint Genome Institute"/>
            <person name="Kuo A."/>
            <person name="Gay G."/>
            <person name="Dore J."/>
            <person name="Kohler A."/>
            <person name="Nagy L.G."/>
            <person name="Floudas D."/>
            <person name="Copeland A."/>
            <person name="Barry K.W."/>
            <person name="Cichocki N."/>
            <person name="Veneault-Fourrey C."/>
            <person name="LaButti K."/>
            <person name="Lindquist E.A."/>
            <person name="Lipzen A."/>
            <person name="Lundell T."/>
            <person name="Morin E."/>
            <person name="Murat C."/>
            <person name="Sun H."/>
            <person name="Tunlid A."/>
            <person name="Henrissat B."/>
            <person name="Grigoriev I.V."/>
            <person name="Hibbett D.S."/>
            <person name="Martin F."/>
            <person name="Nordberg H.P."/>
            <person name="Cantor M.N."/>
            <person name="Hua S.X."/>
        </authorList>
    </citation>
    <scope>NUCLEOTIDE SEQUENCE [LARGE SCALE GENOMIC DNA]</scope>
    <source>
        <strain evidence="2">h7</strain>
    </source>
</reference>
<protein>
    <submittedName>
        <fullName evidence="1">Uncharacterized protein</fullName>
    </submittedName>
</protein>
<reference evidence="2" key="2">
    <citation type="submission" date="2015-01" db="EMBL/GenBank/DDBJ databases">
        <title>Evolutionary Origins and Diversification of the Mycorrhizal Mutualists.</title>
        <authorList>
            <consortium name="DOE Joint Genome Institute"/>
            <consortium name="Mycorrhizal Genomics Consortium"/>
            <person name="Kohler A."/>
            <person name="Kuo A."/>
            <person name="Nagy L.G."/>
            <person name="Floudas D."/>
            <person name="Copeland A."/>
            <person name="Barry K.W."/>
            <person name="Cichocki N."/>
            <person name="Veneault-Fourrey C."/>
            <person name="LaButti K."/>
            <person name="Lindquist E.A."/>
            <person name="Lipzen A."/>
            <person name="Lundell T."/>
            <person name="Morin E."/>
            <person name="Murat C."/>
            <person name="Riley R."/>
            <person name="Ohm R."/>
            <person name="Sun H."/>
            <person name="Tunlid A."/>
            <person name="Henrissat B."/>
            <person name="Grigoriev I.V."/>
            <person name="Hibbett D.S."/>
            <person name="Martin F."/>
        </authorList>
    </citation>
    <scope>NUCLEOTIDE SEQUENCE [LARGE SCALE GENOMIC DNA]</scope>
    <source>
        <strain evidence="2">h7</strain>
    </source>
</reference>
<accession>A0A0C2Y859</accession>
<evidence type="ECO:0000313" key="1">
    <source>
        <dbReference type="EMBL" id="KIM46033.1"/>
    </source>
</evidence>
<proteinExistence type="predicted"/>
<evidence type="ECO:0000313" key="2">
    <source>
        <dbReference type="Proteomes" id="UP000053424"/>
    </source>
</evidence>